<dbReference type="InterPro" id="IPR013057">
    <property type="entry name" value="AA_transpt_TM"/>
</dbReference>
<keyword evidence="10" id="KW-1185">Reference proteome</keyword>
<feature type="transmembrane region" description="Helical" evidence="7">
    <location>
        <begin position="138"/>
        <end position="158"/>
    </location>
</feature>
<evidence type="ECO:0000313" key="10">
    <source>
        <dbReference type="Proteomes" id="UP000325577"/>
    </source>
</evidence>
<keyword evidence="3 7" id="KW-0812">Transmembrane</keyword>
<name>A0A5J5C433_9ASTE</name>
<proteinExistence type="predicted"/>
<evidence type="ECO:0000259" key="8">
    <source>
        <dbReference type="Pfam" id="PF01490"/>
    </source>
</evidence>
<keyword evidence="2" id="KW-0813">Transport</keyword>
<organism evidence="9 10">
    <name type="scientific">Nyssa sinensis</name>
    <dbReference type="NCBI Taxonomy" id="561372"/>
    <lineage>
        <taxon>Eukaryota</taxon>
        <taxon>Viridiplantae</taxon>
        <taxon>Streptophyta</taxon>
        <taxon>Embryophyta</taxon>
        <taxon>Tracheophyta</taxon>
        <taxon>Spermatophyta</taxon>
        <taxon>Magnoliopsida</taxon>
        <taxon>eudicotyledons</taxon>
        <taxon>Gunneridae</taxon>
        <taxon>Pentapetalae</taxon>
        <taxon>asterids</taxon>
        <taxon>Cornales</taxon>
        <taxon>Nyssaceae</taxon>
        <taxon>Nyssa</taxon>
    </lineage>
</organism>
<gene>
    <name evidence="9" type="ORF">F0562_000045</name>
</gene>
<evidence type="ECO:0000256" key="1">
    <source>
        <dbReference type="ARBA" id="ARBA00004370"/>
    </source>
</evidence>
<evidence type="ECO:0000256" key="7">
    <source>
        <dbReference type="SAM" id="Phobius"/>
    </source>
</evidence>
<dbReference type="GO" id="GO:0016020">
    <property type="term" value="C:membrane"/>
    <property type="evidence" value="ECO:0007669"/>
    <property type="project" value="UniProtKB-SubCell"/>
</dbReference>
<feature type="transmembrane region" description="Helical" evidence="7">
    <location>
        <begin position="287"/>
        <end position="308"/>
    </location>
</feature>
<keyword evidence="4" id="KW-0029">Amino-acid transport</keyword>
<feature type="transmembrane region" description="Helical" evidence="7">
    <location>
        <begin position="102"/>
        <end position="126"/>
    </location>
</feature>
<evidence type="ECO:0000256" key="6">
    <source>
        <dbReference type="ARBA" id="ARBA00023136"/>
    </source>
</evidence>
<evidence type="ECO:0000256" key="2">
    <source>
        <dbReference type="ARBA" id="ARBA00022448"/>
    </source>
</evidence>
<sequence length="317" mass="34996">MSFYGGILLKKCMQTNTCITSYEDIAEQAFGWKGRIMVWIMVNLELYLTAIGLLIMEGDNLHKLFPNFALKFGQITIGGRLLFVIITIFVILPSLLSTDLDTVSYITAVGLFSIIIIIASLLFVGSASGVWFHGKGKLLSVGGIPTSIALYVSCFGGHPVIPTVYMSMQDTGQFTKAMLVSFFFNTIVYLSMAIVGYLMYGNNVDSPITLNLPTEEISSKVAIYTTLVIPVTRYALLVSPVANAIESGPLHCYRNTRRIRFLIRISILVSTTMVACAFPYFEFLMVVVGSTLVVFASFLLPCCCYLKISRGYQISRS</sequence>
<dbReference type="OrthoDB" id="655540at2759"/>
<feature type="transmembrane region" description="Helical" evidence="7">
    <location>
        <begin position="36"/>
        <end position="56"/>
    </location>
</feature>
<dbReference type="PANTHER" id="PTHR48017">
    <property type="entry name" value="OS05G0424000 PROTEIN-RELATED"/>
    <property type="match status" value="1"/>
</dbReference>
<feature type="transmembrane region" description="Helical" evidence="7">
    <location>
        <begin position="77"/>
        <end position="96"/>
    </location>
</feature>
<evidence type="ECO:0000313" key="9">
    <source>
        <dbReference type="EMBL" id="KAA8548361.1"/>
    </source>
</evidence>
<feature type="domain" description="Amino acid transporter transmembrane" evidence="8">
    <location>
        <begin position="2"/>
        <end position="309"/>
    </location>
</feature>
<dbReference type="EMBL" id="CM018031">
    <property type="protein sequence ID" value="KAA8548361.1"/>
    <property type="molecule type" value="Genomic_DNA"/>
</dbReference>
<accession>A0A5J5C433</accession>
<keyword evidence="5 7" id="KW-1133">Transmembrane helix</keyword>
<evidence type="ECO:0000256" key="5">
    <source>
        <dbReference type="ARBA" id="ARBA00022989"/>
    </source>
</evidence>
<dbReference type="Pfam" id="PF01490">
    <property type="entry name" value="Aa_trans"/>
    <property type="match status" value="1"/>
</dbReference>
<keyword evidence="6 7" id="KW-0472">Membrane</keyword>
<reference evidence="9 10" key="1">
    <citation type="submission" date="2019-09" db="EMBL/GenBank/DDBJ databases">
        <title>A chromosome-level genome assembly of the Chinese tupelo Nyssa sinensis.</title>
        <authorList>
            <person name="Yang X."/>
            <person name="Kang M."/>
            <person name="Yang Y."/>
            <person name="Xiong H."/>
            <person name="Wang M."/>
            <person name="Zhang Z."/>
            <person name="Wang Z."/>
            <person name="Wu H."/>
            <person name="Ma T."/>
            <person name="Liu J."/>
            <person name="Xi Z."/>
        </authorList>
    </citation>
    <scope>NUCLEOTIDE SEQUENCE [LARGE SCALE GENOMIC DNA]</scope>
    <source>
        <strain evidence="9">J267</strain>
        <tissue evidence="9">Leaf</tissue>
    </source>
</reference>
<dbReference type="GO" id="GO:0006865">
    <property type="term" value="P:amino acid transport"/>
    <property type="evidence" value="ECO:0007669"/>
    <property type="project" value="UniProtKB-KW"/>
</dbReference>
<evidence type="ECO:0000256" key="4">
    <source>
        <dbReference type="ARBA" id="ARBA00022970"/>
    </source>
</evidence>
<feature type="transmembrane region" description="Helical" evidence="7">
    <location>
        <begin position="261"/>
        <end position="281"/>
    </location>
</feature>
<dbReference type="Proteomes" id="UP000325577">
    <property type="component" value="Linkage Group LG0"/>
</dbReference>
<dbReference type="AlphaFoldDB" id="A0A5J5C433"/>
<evidence type="ECO:0000256" key="3">
    <source>
        <dbReference type="ARBA" id="ARBA00022692"/>
    </source>
</evidence>
<protein>
    <recommendedName>
        <fullName evidence="8">Amino acid transporter transmembrane domain-containing protein</fullName>
    </recommendedName>
</protein>
<feature type="transmembrane region" description="Helical" evidence="7">
    <location>
        <begin position="178"/>
        <end position="200"/>
    </location>
</feature>
<comment type="subcellular location">
    <subcellularLocation>
        <location evidence="1">Membrane</location>
    </subcellularLocation>
</comment>